<evidence type="ECO:0000259" key="3">
    <source>
        <dbReference type="Pfam" id="PF13387"/>
    </source>
</evidence>
<dbReference type="GO" id="GO:0008237">
    <property type="term" value="F:metallopeptidase activity"/>
    <property type="evidence" value="ECO:0007669"/>
    <property type="project" value="InterPro"/>
</dbReference>
<gene>
    <name evidence="5" type="ORF">FKV23_09345</name>
</gene>
<dbReference type="EMBL" id="CP041242">
    <property type="protein sequence ID" value="QDH70275.1"/>
    <property type="molecule type" value="Genomic_DNA"/>
</dbReference>
<dbReference type="InterPro" id="IPR024079">
    <property type="entry name" value="MetalloPept_cat_dom_sf"/>
</dbReference>
<name>A0A514BSH8_9GAMM</name>
<accession>A0A514BSH8</accession>
<evidence type="ECO:0000313" key="5">
    <source>
        <dbReference type="EMBL" id="QDH70275.1"/>
    </source>
</evidence>
<proteinExistence type="predicted"/>
<dbReference type="AlphaFoldDB" id="A0A514BSH8"/>
<organism evidence="5 6">
    <name type="scientific">Marilutibacter alkalisoli</name>
    <dbReference type="NCBI Taxonomy" id="2591633"/>
    <lineage>
        <taxon>Bacteria</taxon>
        <taxon>Pseudomonadati</taxon>
        <taxon>Pseudomonadota</taxon>
        <taxon>Gammaproteobacteria</taxon>
        <taxon>Lysobacterales</taxon>
        <taxon>Lysobacteraceae</taxon>
        <taxon>Marilutibacter</taxon>
    </lineage>
</organism>
<dbReference type="InterPro" id="IPR057166">
    <property type="entry name" value="DUF7844"/>
</dbReference>
<feature type="domain" description="DUF7844" evidence="4">
    <location>
        <begin position="144"/>
        <end position="225"/>
    </location>
</feature>
<feature type="signal peptide" evidence="2">
    <location>
        <begin position="1"/>
        <end position="31"/>
    </location>
</feature>
<feature type="domain" description="DUF7844" evidence="4">
    <location>
        <begin position="42"/>
        <end position="141"/>
    </location>
</feature>
<sequence>MEHRPPRPRRRWMAGCLALCSLLAGTAPAQAALPADGPRPGLVEDGLTAAEVSTSRQLLDDALRLLPPRWRQALDPRIRVEWRDDLPDDVHGRTRGPRLLLDRRLLDGLSGDATMPVPDAAQHTALAAVIHELAHYYDRSRGGRLSGDPRLLDLAGWQVSPMRLGLRTSRNALSDRSPDPYELTAPAEFVAVNLEYFLLDPAYACRRPALYRHFAAHFGVEPPMAVCAPDLVYIQAPPDESSSALLRIDPERVHAIDYLLAEPDHRVMSRWGHSMLRVVVCAPGRPRGPDCRLDLQHHLVLSFRAFVDDVQISNLRGLTGSYPSRLFVLPLDQVIEEYTRVELRGLRSVPLRLQRDEVATLLERAAQLHWGYDGRYYFLSNNCAVETFKLLHDGVPRLASERLGSITPTGLLRRLSRAGIADTSVLDDADEALRLGYRFEALSTYYQEMYTVARHALDLPSANARDWLAMSPSRRAPWLGQADLRASAALLLLEQAAQRREELQARDDLKRRFLGRGAASRDAETSAGLEALNELLWMEGGFSRPATLLQDGGYGLPQHEERNELGETGNRLAKRWLGQRAGLHRTAHDLLSTSRQDALAAIEANIDTLGQQLRQLHREVDGFQLQAPPTVPSPM</sequence>
<dbReference type="InterPro" id="IPR025178">
    <property type="entry name" value="Lnb_N"/>
</dbReference>
<dbReference type="Proteomes" id="UP000317199">
    <property type="component" value="Chromosome"/>
</dbReference>
<keyword evidence="6" id="KW-1185">Reference proteome</keyword>
<feature type="chain" id="PRO_5022224879" evidence="2">
    <location>
        <begin position="32"/>
        <end position="635"/>
    </location>
</feature>
<dbReference type="Pfam" id="PF25226">
    <property type="entry name" value="DUF7844"/>
    <property type="match status" value="2"/>
</dbReference>
<dbReference type="InterPro" id="IPR006311">
    <property type="entry name" value="TAT_signal"/>
</dbReference>
<feature type="domain" description="Lnb N-terminal periplasmic" evidence="3">
    <location>
        <begin position="247"/>
        <end position="416"/>
    </location>
</feature>
<evidence type="ECO:0000256" key="2">
    <source>
        <dbReference type="SAM" id="SignalP"/>
    </source>
</evidence>
<evidence type="ECO:0000259" key="4">
    <source>
        <dbReference type="Pfam" id="PF25226"/>
    </source>
</evidence>
<keyword evidence="2" id="KW-0732">Signal</keyword>
<dbReference type="OrthoDB" id="5978971at2"/>
<keyword evidence="1" id="KW-0175">Coiled coil</keyword>
<feature type="coiled-coil region" evidence="1">
    <location>
        <begin position="599"/>
        <end position="626"/>
    </location>
</feature>
<dbReference type="KEGG" id="lyj:FKV23_09345"/>
<dbReference type="Gene3D" id="3.40.390.10">
    <property type="entry name" value="Collagenase (Catalytic Domain)"/>
    <property type="match status" value="1"/>
</dbReference>
<dbReference type="Pfam" id="PF13387">
    <property type="entry name" value="Lnb_N"/>
    <property type="match status" value="1"/>
</dbReference>
<evidence type="ECO:0000313" key="6">
    <source>
        <dbReference type="Proteomes" id="UP000317199"/>
    </source>
</evidence>
<reference evidence="5 6" key="1">
    <citation type="submission" date="2019-06" db="EMBL/GenBank/DDBJ databases">
        <title>Lysobacter alkalisoli sp. nov. isolated from saline-alkali soil.</title>
        <authorList>
            <person name="Sun J.-Q."/>
            <person name="Xu L."/>
        </authorList>
    </citation>
    <scope>NUCLEOTIDE SEQUENCE [LARGE SCALE GENOMIC DNA]</scope>
    <source>
        <strain evidence="5 6">SJ-36</strain>
    </source>
</reference>
<dbReference type="PROSITE" id="PS51318">
    <property type="entry name" value="TAT"/>
    <property type="match status" value="1"/>
</dbReference>
<protein>
    <submittedName>
        <fullName evidence="5">DUF4105 domain-containing protein</fullName>
    </submittedName>
</protein>
<evidence type="ECO:0000256" key="1">
    <source>
        <dbReference type="SAM" id="Coils"/>
    </source>
</evidence>